<keyword evidence="4" id="KW-0067">ATP-binding</keyword>
<dbReference type="Pfam" id="PF04263">
    <property type="entry name" value="TPK_catalytic"/>
    <property type="match status" value="1"/>
</dbReference>
<dbReference type="EMBL" id="MJEH01000022">
    <property type="protein sequence ID" value="OEH92717.1"/>
    <property type="molecule type" value="Genomic_DNA"/>
</dbReference>
<dbReference type="PANTHER" id="PTHR41299:SF1">
    <property type="entry name" value="THIAMINE PYROPHOSPHOKINASE"/>
    <property type="match status" value="1"/>
</dbReference>
<dbReference type="NCBIfam" id="TIGR01378">
    <property type="entry name" value="thi_PPkinase"/>
    <property type="match status" value="1"/>
</dbReference>
<dbReference type="InterPro" id="IPR036371">
    <property type="entry name" value="TPK_B1-bd_sf"/>
</dbReference>
<evidence type="ECO:0000259" key="6">
    <source>
        <dbReference type="SMART" id="SM00983"/>
    </source>
</evidence>
<dbReference type="GO" id="GO:0006772">
    <property type="term" value="P:thiamine metabolic process"/>
    <property type="evidence" value="ECO:0007669"/>
    <property type="project" value="UniProtKB-UniRule"/>
</dbReference>
<gene>
    <name evidence="7" type="ORF">BFG57_01560</name>
</gene>
<dbReference type="GO" id="GO:0009229">
    <property type="term" value="P:thiamine diphosphate biosynthetic process"/>
    <property type="evidence" value="ECO:0007669"/>
    <property type="project" value="InterPro"/>
</dbReference>
<organism evidence="7 8">
    <name type="scientific">Bacillus solimangrovi</name>
    <dbReference type="NCBI Taxonomy" id="1305675"/>
    <lineage>
        <taxon>Bacteria</taxon>
        <taxon>Bacillati</taxon>
        <taxon>Bacillota</taxon>
        <taxon>Bacilli</taxon>
        <taxon>Bacillales</taxon>
        <taxon>Bacillaceae</taxon>
        <taxon>Bacillus</taxon>
    </lineage>
</organism>
<dbReference type="RefSeq" id="WP_069717159.1">
    <property type="nucleotide sequence ID" value="NZ_MJEH01000022.1"/>
</dbReference>
<dbReference type="InterPro" id="IPR036759">
    <property type="entry name" value="TPK_catalytic_sf"/>
</dbReference>
<evidence type="ECO:0000313" key="7">
    <source>
        <dbReference type="EMBL" id="OEH92717.1"/>
    </source>
</evidence>
<proteinExistence type="predicted"/>
<dbReference type="CDD" id="cd07995">
    <property type="entry name" value="TPK"/>
    <property type="match status" value="1"/>
</dbReference>
<sequence>MKGLHAIIVSGGRLGDWALSFIHEGTYLIGVDAGASFLVKHGKQMDAALGDFDSVTTEEIDVIKQNSNKFQICDPIDKDLTDTELGLRFAIEQGADIITIIGGIGTRFDHSLANVHLLKMTLEEGITCKIVDLYNQIQLANDKLNITNDGYEHVSLLPLSSKVTGVTLNGFKYPLQNATLSIGMSLGISNILINDIGSIEIDEGELLIIQSRD</sequence>
<dbReference type="EC" id="2.7.6.2" evidence="5"/>
<dbReference type="GO" id="GO:0005524">
    <property type="term" value="F:ATP binding"/>
    <property type="evidence" value="ECO:0007669"/>
    <property type="project" value="UniProtKB-KW"/>
</dbReference>
<dbReference type="GO" id="GO:0004788">
    <property type="term" value="F:thiamine diphosphokinase activity"/>
    <property type="evidence" value="ECO:0007669"/>
    <property type="project" value="UniProtKB-UniRule"/>
</dbReference>
<keyword evidence="3 7" id="KW-0418">Kinase</keyword>
<dbReference type="AlphaFoldDB" id="A0A1E5LF66"/>
<dbReference type="STRING" id="1305675.BFG57_01560"/>
<dbReference type="GO" id="GO:0030975">
    <property type="term" value="F:thiamine binding"/>
    <property type="evidence" value="ECO:0007669"/>
    <property type="project" value="InterPro"/>
</dbReference>
<evidence type="ECO:0000256" key="3">
    <source>
        <dbReference type="ARBA" id="ARBA00022777"/>
    </source>
</evidence>
<keyword evidence="1" id="KW-0808">Transferase</keyword>
<feature type="domain" description="Thiamin pyrophosphokinase thiamin-binding" evidence="6">
    <location>
        <begin position="142"/>
        <end position="207"/>
    </location>
</feature>
<dbReference type="InterPro" id="IPR007373">
    <property type="entry name" value="Thiamin_PyroPKinase_B1-bd"/>
</dbReference>
<dbReference type="PANTHER" id="PTHR41299">
    <property type="entry name" value="THIAMINE PYROPHOSPHOKINASE"/>
    <property type="match status" value="1"/>
</dbReference>
<accession>A0A1E5LF66</accession>
<reference evidence="7 8" key="1">
    <citation type="submission" date="2016-08" db="EMBL/GenBank/DDBJ databases">
        <title>Genome of Bacillus solimangrovi GH2-4.</title>
        <authorList>
            <person name="Lim S."/>
            <person name="Kim B.-C."/>
        </authorList>
    </citation>
    <scope>NUCLEOTIDE SEQUENCE [LARGE SCALE GENOMIC DNA]</scope>
    <source>
        <strain evidence="7 8">GH2-4</strain>
    </source>
</reference>
<dbReference type="InterPro" id="IPR006282">
    <property type="entry name" value="Thi_PPkinase"/>
</dbReference>
<evidence type="ECO:0000256" key="4">
    <source>
        <dbReference type="ARBA" id="ARBA00022840"/>
    </source>
</evidence>
<dbReference type="SUPFAM" id="SSF63862">
    <property type="entry name" value="Thiamin pyrophosphokinase, substrate-binding domain"/>
    <property type="match status" value="1"/>
</dbReference>
<dbReference type="SUPFAM" id="SSF63999">
    <property type="entry name" value="Thiamin pyrophosphokinase, catalytic domain"/>
    <property type="match status" value="1"/>
</dbReference>
<name>A0A1E5LF66_9BACI</name>
<dbReference type="GO" id="GO:0016301">
    <property type="term" value="F:kinase activity"/>
    <property type="evidence" value="ECO:0007669"/>
    <property type="project" value="UniProtKB-KW"/>
</dbReference>
<keyword evidence="8" id="KW-1185">Reference proteome</keyword>
<evidence type="ECO:0000256" key="2">
    <source>
        <dbReference type="ARBA" id="ARBA00022741"/>
    </source>
</evidence>
<dbReference type="Proteomes" id="UP000095209">
    <property type="component" value="Unassembled WGS sequence"/>
</dbReference>
<dbReference type="InterPro" id="IPR053149">
    <property type="entry name" value="TPK"/>
</dbReference>
<protein>
    <recommendedName>
        <fullName evidence="5">Thiamine diphosphokinase</fullName>
        <ecNumber evidence="5">2.7.6.2</ecNumber>
    </recommendedName>
</protein>
<dbReference type="Gene3D" id="3.40.50.10240">
    <property type="entry name" value="Thiamin pyrophosphokinase, catalytic domain"/>
    <property type="match status" value="1"/>
</dbReference>
<dbReference type="InterPro" id="IPR007371">
    <property type="entry name" value="TPK_catalytic"/>
</dbReference>
<dbReference type="SMART" id="SM00983">
    <property type="entry name" value="TPK_B1_binding"/>
    <property type="match status" value="1"/>
</dbReference>
<evidence type="ECO:0000256" key="5">
    <source>
        <dbReference type="NCBIfam" id="TIGR01378"/>
    </source>
</evidence>
<evidence type="ECO:0000256" key="1">
    <source>
        <dbReference type="ARBA" id="ARBA00022679"/>
    </source>
</evidence>
<keyword evidence="2" id="KW-0547">Nucleotide-binding</keyword>
<evidence type="ECO:0000313" key="8">
    <source>
        <dbReference type="Proteomes" id="UP000095209"/>
    </source>
</evidence>
<dbReference type="Pfam" id="PF04265">
    <property type="entry name" value="TPK_B1_binding"/>
    <property type="match status" value="1"/>
</dbReference>
<comment type="caution">
    <text evidence="7">The sequence shown here is derived from an EMBL/GenBank/DDBJ whole genome shotgun (WGS) entry which is preliminary data.</text>
</comment>